<dbReference type="NCBIfam" id="NF041082">
    <property type="entry name" value="thermosome_alpha"/>
    <property type="match status" value="1"/>
</dbReference>
<dbReference type="SUPFAM" id="SSF54928">
    <property type="entry name" value="RNA-binding domain, RBD"/>
    <property type="match status" value="1"/>
</dbReference>
<dbReference type="InterPro" id="IPR027410">
    <property type="entry name" value="TCP-1-like_intermed_sf"/>
</dbReference>
<comment type="subunit">
    <text evidence="3">Heterooligomeric complex of about 850 to 900 kDa that forms two stacked rings, 12 to 16 nm in diameter.</text>
</comment>
<dbReference type="Gene3D" id="3.50.7.10">
    <property type="entry name" value="GroEL"/>
    <property type="match status" value="1"/>
</dbReference>
<dbReference type="FunFam" id="3.50.7.10:FF:000003">
    <property type="entry name" value="T-complex protein 1 subunit epsilon"/>
    <property type="match status" value="1"/>
</dbReference>
<dbReference type="InterPro" id="IPR012677">
    <property type="entry name" value="Nucleotide-bd_a/b_plait_sf"/>
</dbReference>
<feature type="region of interest" description="Disordered" evidence="22">
    <location>
        <begin position="319"/>
        <end position="387"/>
    </location>
</feature>
<dbReference type="Gene3D" id="3.30.70.330">
    <property type="match status" value="1"/>
</dbReference>
<dbReference type="InterPro" id="IPR035979">
    <property type="entry name" value="RBD_domain_sf"/>
</dbReference>
<protein>
    <recommendedName>
        <fullName evidence="14">T-complex protein 1 subunit epsilon</fullName>
    </recommendedName>
    <alternativeName>
        <fullName evidence="16">CCT-epsilon</fullName>
    </alternativeName>
</protein>
<dbReference type="InterPro" id="IPR027413">
    <property type="entry name" value="GROEL-like_equatorial_sf"/>
</dbReference>
<dbReference type="PROSITE" id="PS00750">
    <property type="entry name" value="TCP1_1"/>
    <property type="match status" value="1"/>
</dbReference>
<dbReference type="FunFam" id="3.30.260.10:FF:000028">
    <property type="entry name" value="T-complex protein 1 subunit epsilon"/>
    <property type="match status" value="1"/>
</dbReference>
<dbReference type="OrthoDB" id="439808at2759"/>
<evidence type="ECO:0000256" key="15">
    <source>
        <dbReference type="ARBA" id="ARBA00024677"/>
    </source>
</evidence>
<dbReference type="GO" id="GO:0003723">
    <property type="term" value="F:RNA binding"/>
    <property type="evidence" value="ECO:0007669"/>
    <property type="project" value="UniProtKB-UniRule"/>
</dbReference>
<evidence type="ECO:0000256" key="5">
    <source>
        <dbReference type="ARBA" id="ARBA00022499"/>
    </source>
</evidence>
<dbReference type="PROSITE" id="PS50102">
    <property type="entry name" value="RRM"/>
    <property type="match status" value="1"/>
</dbReference>
<comment type="function">
    <text evidence="18">Component of the chaperonin-containing T-complex (TRiC), a molecular chaperone complex that assists the folding of actin, tubulin and other proteins upon ATP hydrolysis. The TRiC complex mediates the folding of WRAP53/TCAB1, thereby regulating telomere maintenance. As part of the TRiC complex may play a role in the assembly of BBSome, a complex involved in ciliogenesis regulating transports vesicles to the cilia.</text>
</comment>
<evidence type="ECO:0000256" key="10">
    <source>
        <dbReference type="ARBA" id="ARBA00022843"/>
    </source>
</evidence>
<dbReference type="PROSITE" id="PS00751">
    <property type="entry name" value="TCP1_2"/>
    <property type="match status" value="1"/>
</dbReference>
<dbReference type="PRINTS" id="PR00304">
    <property type="entry name" value="TCOMPLEXTCP1"/>
</dbReference>
<feature type="domain" description="RRM" evidence="23">
    <location>
        <begin position="230"/>
        <end position="308"/>
    </location>
</feature>
<evidence type="ECO:0000256" key="21">
    <source>
        <dbReference type="RuleBase" id="RU004187"/>
    </source>
</evidence>
<feature type="region of interest" description="Disordered" evidence="22">
    <location>
        <begin position="501"/>
        <end position="640"/>
    </location>
</feature>
<keyword evidence="7 21" id="KW-0547">Nucleotide-binding</keyword>
<evidence type="ECO:0000256" key="22">
    <source>
        <dbReference type="SAM" id="MobiDB-lite"/>
    </source>
</evidence>
<comment type="similarity">
    <text evidence="2 21">Belongs to the TCP-1 chaperonin family.</text>
</comment>
<feature type="compositionally biased region" description="Polar residues" evidence="22">
    <location>
        <begin position="319"/>
        <end position="330"/>
    </location>
</feature>
<evidence type="ECO:0000259" key="23">
    <source>
        <dbReference type="PROSITE" id="PS50102"/>
    </source>
</evidence>
<dbReference type="InterPro" id="IPR002423">
    <property type="entry name" value="Cpn60/GroEL/TCP-1"/>
</dbReference>
<dbReference type="Proteomes" id="UP000325577">
    <property type="component" value="Linkage Group LG20"/>
</dbReference>
<dbReference type="Pfam" id="PF00118">
    <property type="entry name" value="Cpn60_TCP1"/>
    <property type="match status" value="1"/>
</dbReference>
<dbReference type="FunFam" id="1.10.560.10:FF:000053">
    <property type="entry name" value="T-complex protein 1 subunit delta"/>
    <property type="match status" value="1"/>
</dbReference>
<dbReference type="InterPro" id="IPR054827">
    <property type="entry name" value="thermosome_alpha"/>
</dbReference>
<keyword evidence="5" id="KW-1017">Isopeptide bond</keyword>
<dbReference type="Pfam" id="PF00076">
    <property type="entry name" value="RRM_1"/>
    <property type="match status" value="1"/>
</dbReference>
<dbReference type="SUPFAM" id="SSF52029">
    <property type="entry name" value="GroEL apical domain-like"/>
    <property type="match status" value="1"/>
</dbReference>
<dbReference type="InterPro" id="IPR027409">
    <property type="entry name" value="GroEL-like_apical_dom_sf"/>
</dbReference>
<dbReference type="GO" id="GO:0051082">
    <property type="term" value="F:unfolded protein binding"/>
    <property type="evidence" value="ECO:0007669"/>
    <property type="project" value="InterPro"/>
</dbReference>
<dbReference type="InterPro" id="IPR002194">
    <property type="entry name" value="Chaperonin_TCP-1_CS"/>
</dbReference>
<dbReference type="NCBIfam" id="NF041083">
    <property type="entry name" value="thermosome_beta"/>
    <property type="match status" value="1"/>
</dbReference>
<comment type="subunit">
    <text evidence="19">Component of the chaperonin-containing T-complex (TRiC), a hexadecamer composed of two identical back-to-back stacked rings enclosing a protein folding chamber. Each ring is made up of eight different subunits: TCP1/CCT1, CCT2, CCT3, CCT4, CCT5, CCT6A/CCT6, CCT7, CCT8. Interacts with PACRG. Interacts with DNAAF4. Interacts with DLEC1. Interacts with SPMAP2.</text>
</comment>
<evidence type="ECO:0000256" key="4">
    <source>
        <dbReference type="ARBA" id="ARBA00022490"/>
    </source>
</evidence>
<organism evidence="24 25">
    <name type="scientific">Nyssa sinensis</name>
    <dbReference type="NCBI Taxonomy" id="561372"/>
    <lineage>
        <taxon>Eukaryota</taxon>
        <taxon>Viridiplantae</taxon>
        <taxon>Streptophyta</taxon>
        <taxon>Embryophyta</taxon>
        <taxon>Tracheophyta</taxon>
        <taxon>Spermatophyta</taxon>
        <taxon>Magnoliopsida</taxon>
        <taxon>eudicotyledons</taxon>
        <taxon>Gunneridae</taxon>
        <taxon>Pentapetalae</taxon>
        <taxon>asterids</taxon>
        <taxon>Cornales</taxon>
        <taxon>Nyssaceae</taxon>
        <taxon>Nyssa</taxon>
    </lineage>
</organism>
<evidence type="ECO:0000256" key="7">
    <source>
        <dbReference type="ARBA" id="ARBA00022741"/>
    </source>
</evidence>
<dbReference type="SMART" id="SM00360">
    <property type="entry name" value="RRM"/>
    <property type="match status" value="1"/>
</dbReference>
<dbReference type="Gene3D" id="3.30.260.10">
    <property type="entry name" value="TCP-1-like chaperonin intermediate domain"/>
    <property type="match status" value="1"/>
</dbReference>
<keyword evidence="25" id="KW-1185">Reference proteome</keyword>
<evidence type="ECO:0000256" key="6">
    <source>
        <dbReference type="ARBA" id="ARBA00022553"/>
    </source>
</evidence>
<dbReference type="InterPro" id="IPR012718">
    <property type="entry name" value="Chap_CCT_epsi"/>
</dbReference>
<evidence type="ECO:0000256" key="16">
    <source>
        <dbReference type="ARBA" id="ARBA00033325"/>
    </source>
</evidence>
<dbReference type="GO" id="GO:0005524">
    <property type="term" value="F:ATP binding"/>
    <property type="evidence" value="ECO:0007669"/>
    <property type="project" value="UniProtKB-KW"/>
</dbReference>
<dbReference type="PANTHER" id="PTHR11353">
    <property type="entry name" value="CHAPERONIN"/>
    <property type="match status" value="1"/>
</dbReference>
<dbReference type="NCBIfam" id="TIGR02343">
    <property type="entry name" value="chap_CCT_epsi"/>
    <property type="match status" value="1"/>
</dbReference>
<feature type="compositionally biased region" description="Basic and acidic residues" evidence="22">
    <location>
        <begin position="626"/>
        <end position="640"/>
    </location>
</feature>
<dbReference type="FunFam" id="1.10.560.10:FF:000049">
    <property type="entry name" value="T-complex protein 1 subunitTheta, putative"/>
    <property type="match status" value="1"/>
</dbReference>
<keyword evidence="9 21" id="KW-0067">ATP-binding</keyword>
<evidence type="ECO:0000313" key="24">
    <source>
        <dbReference type="EMBL" id="KAA8529677.1"/>
    </source>
</evidence>
<gene>
    <name evidence="24" type="ORF">F0562_034223</name>
</gene>
<evidence type="ECO:0000256" key="3">
    <source>
        <dbReference type="ARBA" id="ARBA00011531"/>
    </source>
</evidence>
<dbReference type="CDD" id="cd03339">
    <property type="entry name" value="TCP1_epsilon"/>
    <property type="match status" value="1"/>
</dbReference>
<dbReference type="EMBL" id="CM018044">
    <property type="protein sequence ID" value="KAA8529677.1"/>
    <property type="molecule type" value="Genomic_DNA"/>
</dbReference>
<evidence type="ECO:0000256" key="11">
    <source>
        <dbReference type="ARBA" id="ARBA00022990"/>
    </source>
</evidence>
<evidence type="ECO:0000256" key="2">
    <source>
        <dbReference type="ARBA" id="ARBA00008020"/>
    </source>
</evidence>
<evidence type="ECO:0000313" key="25">
    <source>
        <dbReference type="Proteomes" id="UP000325577"/>
    </source>
</evidence>
<feature type="compositionally biased region" description="Basic and acidic residues" evidence="22">
    <location>
        <begin position="514"/>
        <end position="523"/>
    </location>
</feature>
<evidence type="ECO:0000256" key="18">
    <source>
        <dbReference type="ARBA" id="ARBA00093360"/>
    </source>
</evidence>
<feature type="compositionally biased region" description="Basic and acidic residues" evidence="22">
    <location>
        <begin position="541"/>
        <end position="606"/>
    </location>
</feature>
<evidence type="ECO:0000256" key="17">
    <source>
        <dbReference type="ARBA" id="ARBA00049360"/>
    </source>
</evidence>
<dbReference type="Gene3D" id="1.10.560.10">
    <property type="entry name" value="GroEL-like equatorial domain"/>
    <property type="match status" value="1"/>
</dbReference>
<evidence type="ECO:0000256" key="19">
    <source>
        <dbReference type="ARBA" id="ARBA00093473"/>
    </source>
</evidence>
<keyword evidence="6" id="KW-0597">Phosphoprotein</keyword>
<keyword evidence="12 21" id="KW-0143">Chaperone</keyword>
<dbReference type="CDD" id="cd12372">
    <property type="entry name" value="RRM_CFIm68_CFIm59"/>
    <property type="match status" value="1"/>
</dbReference>
<name>A0A5J5AJK8_9ASTE</name>
<evidence type="ECO:0000256" key="8">
    <source>
        <dbReference type="ARBA" id="ARBA00022801"/>
    </source>
</evidence>
<keyword evidence="10" id="KW-0832">Ubl conjugation</keyword>
<comment type="function">
    <text evidence="15">Molecular chaperone; assists the folding of proteins upon ATP hydrolysis. Known to play a role, in vitro, in the folding of actin and tubulin.</text>
</comment>
<evidence type="ECO:0000256" key="12">
    <source>
        <dbReference type="ARBA" id="ARBA00023186"/>
    </source>
</evidence>
<feature type="compositionally biased region" description="Gly residues" evidence="22">
    <location>
        <begin position="340"/>
        <end position="385"/>
    </location>
</feature>
<evidence type="ECO:0000256" key="14">
    <source>
        <dbReference type="ARBA" id="ARBA00024086"/>
    </source>
</evidence>
<evidence type="ECO:0000256" key="20">
    <source>
        <dbReference type="PROSITE-ProRule" id="PRU00176"/>
    </source>
</evidence>
<dbReference type="InterPro" id="IPR017998">
    <property type="entry name" value="Chaperone_TCP-1"/>
</dbReference>
<dbReference type="SUPFAM" id="SSF48592">
    <property type="entry name" value="GroEL equatorial domain-like"/>
    <property type="match status" value="1"/>
</dbReference>
<dbReference type="InterPro" id="IPR053374">
    <property type="entry name" value="TCP-1_chaperonin"/>
</dbReference>
<proteinExistence type="inferred from homology"/>
<comment type="subcellular location">
    <subcellularLocation>
        <location evidence="1">Cytoplasm</location>
        <location evidence="1">Cytoskeleton</location>
        <location evidence="1">Microtubule organizing center</location>
        <location evidence="1">Centrosome</location>
    </subcellularLocation>
</comment>
<keyword evidence="11" id="KW-0007">Acetylation</keyword>
<accession>A0A5J5AJK8</accession>
<dbReference type="GO" id="GO:0016887">
    <property type="term" value="F:ATP hydrolysis activity"/>
    <property type="evidence" value="ECO:0007669"/>
    <property type="project" value="InterPro"/>
</dbReference>
<dbReference type="SUPFAM" id="SSF54849">
    <property type="entry name" value="GroEL-intermediate domain like"/>
    <property type="match status" value="1"/>
</dbReference>
<comment type="catalytic activity">
    <reaction evidence="17">
        <text>ATP + H2O = ADP + phosphate + H(+)</text>
        <dbReference type="Rhea" id="RHEA:13065"/>
        <dbReference type="ChEBI" id="CHEBI:15377"/>
        <dbReference type="ChEBI" id="CHEBI:15378"/>
        <dbReference type="ChEBI" id="CHEBI:30616"/>
        <dbReference type="ChEBI" id="CHEBI:43474"/>
        <dbReference type="ChEBI" id="CHEBI:456216"/>
    </reaction>
</comment>
<keyword evidence="4" id="KW-0963">Cytoplasm</keyword>
<dbReference type="PROSITE" id="PS00995">
    <property type="entry name" value="TCP1_3"/>
    <property type="match status" value="1"/>
</dbReference>
<feature type="region of interest" description="Disordered" evidence="22">
    <location>
        <begin position="134"/>
        <end position="162"/>
    </location>
</feature>
<dbReference type="InterPro" id="IPR000504">
    <property type="entry name" value="RRM_dom"/>
</dbReference>
<dbReference type="GO" id="GO:0140662">
    <property type="term" value="F:ATP-dependent protein folding chaperone"/>
    <property type="evidence" value="ECO:0007669"/>
    <property type="project" value="InterPro"/>
</dbReference>
<evidence type="ECO:0000256" key="13">
    <source>
        <dbReference type="ARBA" id="ARBA00023212"/>
    </source>
</evidence>
<evidence type="ECO:0000256" key="1">
    <source>
        <dbReference type="ARBA" id="ARBA00004300"/>
    </source>
</evidence>
<keyword evidence="20" id="KW-0694">RNA-binding</keyword>
<reference evidence="24 25" key="1">
    <citation type="submission" date="2019-09" db="EMBL/GenBank/DDBJ databases">
        <title>A chromosome-level genome assembly of the Chinese tupelo Nyssa sinensis.</title>
        <authorList>
            <person name="Yang X."/>
            <person name="Kang M."/>
            <person name="Yang Y."/>
            <person name="Xiong H."/>
            <person name="Wang M."/>
            <person name="Zhang Z."/>
            <person name="Wang Z."/>
            <person name="Wu H."/>
            <person name="Ma T."/>
            <person name="Liu J."/>
            <person name="Xi Z."/>
        </authorList>
    </citation>
    <scope>NUCLEOTIDE SEQUENCE [LARGE SCALE GENOMIC DNA]</scope>
    <source>
        <strain evidence="24">J267</strain>
        <tissue evidence="24">Leaf</tissue>
    </source>
</reference>
<evidence type="ECO:0000256" key="9">
    <source>
        <dbReference type="ARBA" id="ARBA00022840"/>
    </source>
</evidence>
<keyword evidence="13" id="KW-0206">Cytoskeleton</keyword>
<sequence length="1298" mass="141459">MDHMAEEQLDYEDDEYGGAQKMQYQGGGAIPALADDEMIGEDDEYDDLYNDVNVGEGFLQLQRSEAPVPSVGAGTGGIQAQKTNVPEPRAEAVVPQELSIPGVATEGKYPNATIHFPELKEGVTADRGPKTGTVDITQKGRAPETSHDGQAGNLAFRGSTPMPQKIGVNPAEVSGKVANESAPLLNSGIGGLRGVPQMPANQMSMSINVNTNRPIDNENQIRPAVENGGTMLFVGELHWWTTDSDLESILSQYGRVKEIKFFDERASGKSKGYCQVEFYDVAAAAACKEGMHGHIFNGRACVVAFASPQTIKQMGASYTNKTQNQPQAQPQGRRPMNDGMGRGGGMNYPSGDGGRNYGRGGWGRGGQGILNRGPGGGMRGRGGAMGTKSMVGPAAGVGPGGNGGAYGQGLVGPAFGGHPGGLMHPQGMMGSGFDPTYMGRGAGYGGFSGPAFPGMMPSFPAVNTMGLAGVAPHVNPAFFGRGMTANGMGMMGTAGMDGPHAGMWTEASMGGWGGEEHGRRTRESSYGGEDGASEYGYGEASQEKGARSSVASREKERGSERDWSGNSEKRHRDEREHDRDRSDRDYRYREEKDGYRDHRPKERDLGYEDDWDRGQSSSRSRSRSRAMPEEDHRSRSRDVDYGKRRRLPSDIYRCSFWSLLVPHAERGFLLDRGASWQLFVFVIESAYLGYLEEDGLNWLLSLDFSGNCHASLSHSPGYYLLMVDEEVVKYQSLDYISPIAVASSVDLTYRRTKKLAEEVKEKQMALAFDEFGRPFIIIKEQEQKSRVRGLDAQKANISAGKAVARILRTSLGPKGMDKMLQSPDGDVTITNDGATILEQMDVDNQIAKLMVELSRSQDHEIGDGTTGVVVMAGALLEQAERLLEHGIHPIRIAEGYEMASRIAVEHLEHLAEKFNFDASNIEPLVQTSMTTLSSKIVNRCKRSLAEIAAKAVMAVADLGRKDVNLDLIKVEGKVGGKLEDTELIYGIVVDKDMSHPQMPKEIKDAKIAILTCPFEPPKPKTKHKVDIDTVEKFQTLRQQEQKYFDDMVQKCKDVGATLVICQWGFDDEANHLLMHRNLPAVRWVGGVELELIAIATGGRIVPRFQELTVEKLGKAGLVREKSFGTTKDRMLYIEHCANSRAVTIFIRGGNKMMIEETKRSIHDALCVARNLIRNNSIVYGGGSAEISCSIAVESAADKYPGVEQYAIRAFADALDAIPMALAENSGLQPIETVSAVKAQQIKENNPHYGIDCNDIGTNDMLEQNVFETLIGKQQQILLATQVVKMILKIDDVISASEF</sequence>
<dbReference type="GO" id="GO:0005832">
    <property type="term" value="C:chaperonin-containing T-complex"/>
    <property type="evidence" value="ECO:0007669"/>
    <property type="project" value="UniProtKB-ARBA"/>
</dbReference>
<keyword evidence="8" id="KW-0378">Hydrolase</keyword>